<accession>A0A1V9Y9V8</accession>
<dbReference type="AlphaFoldDB" id="A0A1V9Y9V8"/>
<reference evidence="1 2" key="1">
    <citation type="journal article" date="2014" name="Genome Biol. Evol.">
        <title>The secreted proteins of Achlya hypogyna and Thraustotheca clavata identify the ancestral oomycete secretome and reveal gene acquisitions by horizontal gene transfer.</title>
        <authorList>
            <person name="Misner I."/>
            <person name="Blouin N."/>
            <person name="Leonard G."/>
            <person name="Richards T.A."/>
            <person name="Lane C.E."/>
        </authorList>
    </citation>
    <scope>NUCLEOTIDE SEQUENCE [LARGE SCALE GENOMIC DNA]</scope>
    <source>
        <strain evidence="1 2">ATCC 34112</strain>
    </source>
</reference>
<evidence type="ECO:0000313" key="1">
    <source>
        <dbReference type="EMBL" id="OQR82521.1"/>
    </source>
</evidence>
<dbReference type="OrthoDB" id="111911at2759"/>
<gene>
    <name evidence="1" type="ORF">THRCLA_23205</name>
</gene>
<evidence type="ECO:0000313" key="2">
    <source>
        <dbReference type="Proteomes" id="UP000243217"/>
    </source>
</evidence>
<proteinExistence type="predicted"/>
<name>A0A1V9Y9V8_9STRA</name>
<sequence length="55" mass="6013">MAVNITGTIYEKKKSFMSRQNGGGSCMIWAGTSMFGRSEIVFLEGISLTICTFVL</sequence>
<dbReference type="Proteomes" id="UP000243217">
    <property type="component" value="Unassembled WGS sequence"/>
</dbReference>
<comment type="caution">
    <text evidence="1">The sequence shown here is derived from an EMBL/GenBank/DDBJ whole genome shotgun (WGS) entry which is preliminary data.</text>
</comment>
<protein>
    <submittedName>
        <fullName evidence="1">Uncharacterized protein</fullName>
    </submittedName>
</protein>
<organism evidence="1 2">
    <name type="scientific">Thraustotheca clavata</name>
    <dbReference type="NCBI Taxonomy" id="74557"/>
    <lineage>
        <taxon>Eukaryota</taxon>
        <taxon>Sar</taxon>
        <taxon>Stramenopiles</taxon>
        <taxon>Oomycota</taxon>
        <taxon>Saprolegniomycetes</taxon>
        <taxon>Saprolegniales</taxon>
        <taxon>Achlyaceae</taxon>
        <taxon>Thraustotheca</taxon>
    </lineage>
</organism>
<keyword evidence="2" id="KW-1185">Reference proteome</keyword>
<dbReference type="EMBL" id="JNBS01004679">
    <property type="protein sequence ID" value="OQR82521.1"/>
    <property type="molecule type" value="Genomic_DNA"/>
</dbReference>